<feature type="domain" description="Phosphatidic acid phosphatase type 2/haloperoxidase" evidence="3">
    <location>
        <begin position="87"/>
        <end position="227"/>
    </location>
</feature>
<dbReference type="RefSeq" id="XP_004516843.1">
    <property type="nucleotide sequence ID" value="XM_004516786.3"/>
</dbReference>
<evidence type="ECO:0000256" key="1">
    <source>
        <dbReference type="SAM" id="MobiDB-lite"/>
    </source>
</evidence>
<dbReference type="KEGG" id="cam:101499164"/>
<feature type="region of interest" description="Disordered" evidence="1">
    <location>
        <begin position="1"/>
        <end position="22"/>
    </location>
</feature>
<dbReference type="Pfam" id="PF01569">
    <property type="entry name" value="PAP2"/>
    <property type="match status" value="1"/>
</dbReference>
<keyword evidence="4" id="KW-1185">Reference proteome</keyword>
<accession>A0A1S2Z8A3</accession>
<dbReference type="GeneID" id="101499164"/>
<keyword evidence="2" id="KW-0472">Membrane</keyword>
<dbReference type="GO" id="GO:0042392">
    <property type="term" value="F:sphingosine-1-phosphate phosphatase activity"/>
    <property type="evidence" value="ECO:0007669"/>
    <property type="project" value="TreeGrafter"/>
</dbReference>
<dbReference type="Gene3D" id="1.20.144.10">
    <property type="entry name" value="Phosphatidic acid phosphatase type 2/haloperoxidase"/>
    <property type="match status" value="1"/>
</dbReference>
<sequence length="236" mass="26540">MGRKPPKSTTAMGRKLPKSTTASPPLLRRITSLDESISRYIHKYTSPLAPKPLLRFLEHLADFRFFLPVTLSLFFATPSPSPLHSHLFIPLILCSLLDLIVTGFLKFLVRRSRPSYAIHGDYNAVVPVDKFSFPSGHSSRVCFIASIFFLTRDHIVDAVADRSHPKLSIIVNRWIGGDEVMAVNLLVVAVWSWALTTVISRVVLGRHYVLDVSFGACFGVLEAFFTLRFLKFEVLI</sequence>
<dbReference type="AlphaFoldDB" id="A0A1S2Z8A3"/>
<organism evidence="4 5">
    <name type="scientific">Cicer arietinum</name>
    <name type="common">Chickpea</name>
    <name type="synonym">Garbanzo</name>
    <dbReference type="NCBI Taxonomy" id="3827"/>
    <lineage>
        <taxon>Eukaryota</taxon>
        <taxon>Viridiplantae</taxon>
        <taxon>Streptophyta</taxon>
        <taxon>Embryophyta</taxon>
        <taxon>Tracheophyta</taxon>
        <taxon>Spermatophyta</taxon>
        <taxon>Magnoliopsida</taxon>
        <taxon>eudicotyledons</taxon>
        <taxon>Gunneridae</taxon>
        <taxon>Pentapetalae</taxon>
        <taxon>rosids</taxon>
        <taxon>fabids</taxon>
        <taxon>Fabales</taxon>
        <taxon>Fabaceae</taxon>
        <taxon>Papilionoideae</taxon>
        <taxon>50 kb inversion clade</taxon>
        <taxon>NPAAA clade</taxon>
        <taxon>Hologalegina</taxon>
        <taxon>IRL clade</taxon>
        <taxon>Cicereae</taxon>
        <taxon>Cicer</taxon>
    </lineage>
</organism>
<dbReference type="PANTHER" id="PTHR14969:SF13">
    <property type="entry name" value="AT30094P"/>
    <property type="match status" value="1"/>
</dbReference>
<reference evidence="5" key="1">
    <citation type="submission" date="2025-08" db="UniProtKB">
        <authorList>
            <consortium name="RefSeq"/>
        </authorList>
    </citation>
    <scope>IDENTIFICATION</scope>
    <source>
        <tissue evidence="5">Etiolated seedlings</tissue>
    </source>
</reference>
<dbReference type="SMART" id="SM00014">
    <property type="entry name" value="acidPPc"/>
    <property type="match status" value="1"/>
</dbReference>
<dbReference type="eggNOG" id="KOG4268">
    <property type="taxonomic scope" value="Eukaryota"/>
</dbReference>
<dbReference type="SUPFAM" id="SSF48317">
    <property type="entry name" value="Acid phosphatase/Vanadium-dependent haloperoxidase"/>
    <property type="match status" value="1"/>
</dbReference>
<dbReference type="PANTHER" id="PTHR14969">
    <property type="entry name" value="SPHINGOSINE-1-PHOSPHATE PHOSPHOHYDROLASE"/>
    <property type="match status" value="1"/>
</dbReference>
<dbReference type="Proteomes" id="UP000087171">
    <property type="component" value="Unplaced"/>
</dbReference>
<dbReference type="PaxDb" id="3827-XP_004516843.1"/>
<dbReference type="OrthoDB" id="10266771at2759"/>
<evidence type="ECO:0000259" key="3">
    <source>
        <dbReference type="SMART" id="SM00014"/>
    </source>
</evidence>
<feature type="transmembrane region" description="Helical" evidence="2">
    <location>
        <begin position="87"/>
        <end position="109"/>
    </location>
</feature>
<protein>
    <submittedName>
        <fullName evidence="5">Probable lipid phosphate phosphatase beta</fullName>
    </submittedName>
</protein>
<dbReference type="InterPro" id="IPR036938">
    <property type="entry name" value="PAP2/HPO_sf"/>
</dbReference>
<dbReference type="InterPro" id="IPR000326">
    <property type="entry name" value="PAP2/HPO"/>
</dbReference>
<evidence type="ECO:0000313" key="5">
    <source>
        <dbReference type="RefSeq" id="XP_004516843.1"/>
    </source>
</evidence>
<keyword evidence="2" id="KW-0812">Transmembrane</keyword>
<feature type="transmembrane region" description="Helical" evidence="2">
    <location>
        <begin position="208"/>
        <end position="230"/>
    </location>
</feature>
<feature type="transmembrane region" description="Helical" evidence="2">
    <location>
        <begin position="63"/>
        <end position="81"/>
    </location>
</feature>
<dbReference type="RefSeq" id="XP_073219991.1">
    <property type="nucleotide sequence ID" value="XM_073363890.1"/>
</dbReference>
<evidence type="ECO:0000256" key="2">
    <source>
        <dbReference type="SAM" id="Phobius"/>
    </source>
</evidence>
<proteinExistence type="predicted"/>
<dbReference type="STRING" id="3827.A0A1S2Z8A3"/>
<keyword evidence="2" id="KW-1133">Transmembrane helix</keyword>
<feature type="transmembrane region" description="Helical" evidence="2">
    <location>
        <begin position="182"/>
        <end position="202"/>
    </location>
</feature>
<gene>
    <name evidence="5" type="primary">LOC101499164</name>
</gene>
<name>A0A1S2Z8A3_CICAR</name>
<evidence type="ECO:0000313" key="4">
    <source>
        <dbReference type="Proteomes" id="UP000087171"/>
    </source>
</evidence>